<dbReference type="EC" id="5.6.2.4" evidence="11"/>
<keyword evidence="2 13" id="KW-0547">Nucleotide-binding</keyword>
<dbReference type="GO" id="GO:0003677">
    <property type="term" value="F:DNA binding"/>
    <property type="evidence" value="ECO:0007669"/>
    <property type="project" value="UniProtKB-KW"/>
</dbReference>
<protein>
    <recommendedName>
        <fullName evidence="11">DNA 3'-5' helicase</fullName>
        <ecNumber evidence="11">5.6.2.4</ecNumber>
    </recommendedName>
</protein>
<dbReference type="GO" id="GO:0016787">
    <property type="term" value="F:hydrolase activity"/>
    <property type="evidence" value="ECO:0007669"/>
    <property type="project" value="UniProtKB-UniRule"/>
</dbReference>
<sequence>MSYLTSLNPAQLAAVNHQPNVPLQILAGPGSGKTKVLTSRIAHLILHHRLSPAAICAVTFTNKAANEMKGRLAKLIGKEKMIQVRMGTFHALCALFLRKYATVVGLADNFTICDADESKKIINTLLKGYKETLEAKEITLKDHTVQSIISKAKAKSLSAKQFSEEVQGRIRGNASGFRSISDEIDLVVAEIYEEYEKHLRRNNSLDFDDLLVYGLKLFTQHKQAVRWCKHVLVDEFQDTNITQYELMRAIAIAHCVTIVGDPDQSIYGWRSAEVGNLAKMRKDFKGTQHIFLEQNYRSTSSILKASIAIVEQDRSRIKKTLHASHPSGTTPVLLQFLDEQAEAAGIAAEIKRLIAHTGGLLGFGDFVVLLRFNALSRAIESALQKEGIPNRVLKGHRFFERLEVKDLLAYLQLVDNPQFVPAFTRIVNVPARGVGEKTLQELLSTAKKQKVSPLEIVENIIDGKTPDIKPPVKRKLGSFVSAIRSTRKLTLEGASPAVLIRKLYEVIGYEDHLKKTQPDWESRWENVQELITFASDVDTDIKSRYDSGEEDTDTPLRLFLQASMLSSEGDNENSDEDKNKVTISTCHAAKGLEWPVVIIPAVEDGAFPFYRSEDKEEERRLLYVACTRAQSLLYIYYASTRKVGGVAKPRDLSTFISAVTLKNDTLFTDQLPAITAQERAIIAGVLDRPDVPDELVQIAVDDYVSKTARRQEKAPLSAWDMSSDDDILDVQLNSSSALLVSSSQMSTGPAAFSSGRNVLSALCAGASDSSDYIRAAMKPKVGGFSRPVGGSTLAQQRVSDSTQVVERVKARTEARWEMSSHSSPTSKIELNASGSMKPTSAINIQQRGISRSAGVVGRWNLPAEPRSQSMSSDSHSSTPSTPEVKLKASGPMQVYSKAPRSQLPHNHTPNNQNMTPHMPYYPAAHSHDYAKKANPMPYPTVPAHQTGSASAPLQMASNRLIPAQRRTAVPDNKSPISHSQASSTPPTNTFASSTQLPRNLVPSGPPIPLPTHTPTARAVSVTPSSQSGGDAAPTIGAKRRLGMGRVTGGYTNKKFKPPG</sequence>
<comment type="catalytic activity">
    <reaction evidence="12">
        <text>ATP + H2O = ADP + phosphate + H(+)</text>
        <dbReference type="Rhea" id="RHEA:13065"/>
        <dbReference type="ChEBI" id="CHEBI:15377"/>
        <dbReference type="ChEBI" id="CHEBI:15378"/>
        <dbReference type="ChEBI" id="CHEBI:30616"/>
        <dbReference type="ChEBI" id="CHEBI:43474"/>
        <dbReference type="ChEBI" id="CHEBI:456216"/>
        <dbReference type="EC" id="5.6.2.4"/>
    </reaction>
</comment>
<evidence type="ECO:0000256" key="6">
    <source>
        <dbReference type="ARBA" id="ARBA00022840"/>
    </source>
</evidence>
<evidence type="ECO:0000256" key="4">
    <source>
        <dbReference type="ARBA" id="ARBA00022801"/>
    </source>
</evidence>
<accession>A0A0W0EXR2</accession>
<dbReference type="GO" id="GO:0000725">
    <property type="term" value="P:recombinational repair"/>
    <property type="evidence" value="ECO:0007669"/>
    <property type="project" value="TreeGrafter"/>
</dbReference>
<feature type="binding site" evidence="13">
    <location>
        <begin position="27"/>
        <end position="34"/>
    </location>
    <ligand>
        <name>ATP</name>
        <dbReference type="ChEBI" id="CHEBI:30616"/>
    </ligand>
</feature>
<dbReference type="PROSITE" id="PS51217">
    <property type="entry name" value="UVRD_HELICASE_CTER"/>
    <property type="match status" value="1"/>
</dbReference>
<evidence type="ECO:0000256" key="14">
    <source>
        <dbReference type="SAM" id="MobiDB-lite"/>
    </source>
</evidence>
<dbReference type="InterPro" id="IPR013986">
    <property type="entry name" value="DExx_box_DNA_helicase_dom_sf"/>
</dbReference>
<dbReference type="GO" id="GO:0043138">
    <property type="term" value="F:3'-5' DNA helicase activity"/>
    <property type="evidence" value="ECO:0007669"/>
    <property type="project" value="UniProtKB-EC"/>
</dbReference>
<comment type="similarity">
    <text evidence="1">Belongs to the helicase family. UvrD subfamily.</text>
</comment>
<dbReference type="Proteomes" id="UP000054988">
    <property type="component" value="Unassembled WGS sequence"/>
</dbReference>
<evidence type="ECO:0000256" key="12">
    <source>
        <dbReference type="ARBA" id="ARBA00048988"/>
    </source>
</evidence>
<feature type="region of interest" description="Disordered" evidence="14">
    <location>
        <begin position="812"/>
        <end position="834"/>
    </location>
</feature>
<dbReference type="Pfam" id="PF13361">
    <property type="entry name" value="UvrD_C"/>
    <property type="match status" value="1"/>
</dbReference>
<dbReference type="GO" id="GO:0005524">
    <property type="term" value="F:ATP binding"/>
    <property type="evidence" value="ECO:0007669"/>
    <property type="project" value="UniProtKB-UniRule"/>
</dbReference>
<dbReference type="Gene3D" id="3.40.50.300">
    <property type="entry name" value="P-loop containing nucleotide triphosphate hydrolases"/>
    <property type="match status" value="2"/>
</dbReference>
<dbReference type="PANTHER" id="PTHR11070">
    <property type="entry name" value="UVRD / RECB / PCRA DNA HELICASE FAMILY MEMBER"/>
    <property type="match status" value="1"/>
</dbReference>
<feature type="compositionally biased region" description="Polar residues" evidence="14">
    <location>
        <begin position="974"/>
        <end position="997"/>
    </location>
</feature>
<keyword evidence="4 13" id="KW-0378">Hydrolase</keyword>
<keyword evidence="7" id="KW-0238">DNA-binding</keyword>
<comment type="caution">
    <text evidence="17">The sequence shown here is derived from an EMBL/GenBank/DDBJ whole genome shotgun (WGS) entry which is preliminary data.</text>
</comment>
<evidence type="ECO:0000256" key="2">
    <source>
        <dbReference type="ARBA" id="ARBA00022741"/>
    </source>
</evidence>
<evidence type="ECO:0000256" key="13">
    <source>
        <dbReference type="PROSITE-ProRule" id="PRU00560"/>
    </source>
</evidence>
<feature type="compositionally biased region" description="Polar residues" evidence="14">
    <location>
        <begin position="943"/>
        <end position="952"/>
    </location>
</feature>
<evidence type="ECO:0000313" key="18">
    <source>
        <dbReference type="Proteomes" id="UP000054988"/>
    </source>
</evidence>
<feature type="domain" description="UvrD-like helicase ATP-binding" evidence="15">
    <location>
        <begin position="6"/>
        <end position="299"/>
    </location>
</feature>
<reference evidence="17 18" key="1">
    <citation type="submission" date="2015-12" db="EMBL/GenBank/DDBJ databases">
        <title>Draft genome sequence of Moniliophthora roreri, the causal agent of frosty pod rot of cacao.</title>
        <authorList>
            <person name="Aime M.C."/>
            <person name="Diaz-Valderrama J.R."/>
            <person name="Kijpornyongpan T."/>
            <person name="Phillips-Mora W."/>
        </authorList>
    </citation>
    <scope>NUCLEOTIDE SEQUENCE [LARGE SCALE GENOMIC DNA]</scope>
    <source>
        <strain evidence="17 18">MCA 2952</strain>
    </source>
</reference>
<gene>
    <name evidence="17" type="ORF">WG66_18581</name>
</gene>
<dbReference type="SUPFAM" id="SSF52540">
    <property type="entry name" value="P-loop containing nucleoside triphosphate hydrolases"/>
    <property type="match status" value="1"/>
</dbReference>
<dbReference type="InterPro" id="IPR027417">
    <property type="entry name" value="P-loop_NTPase"/>
</dbReference>
<evidence type="ECO:0000259" key="16">
    <source>
        <dbReference type="PROSITE" id="PS51217"/>
    </source>
</evidence>
<dbReference type="eggNOG" id="KOG2108">
    <property type="taxonomic scope" value="Eukaryota"/>
</dbReference>
<feature type="domain" description="UvrD-like helicase C-terminal" evidence="16">
    <location>
        <begin position="300"/>
        <end position="591"/>
    </location>
</feature>
<dbReference type="InterPro" id="IPR000212">
    <property type="entry name" value="DNA_helicase_UvrD/REP"/>
</dbReference>
<feature type="region of interest" description="Disordered" evidence="14">
    <location>
        <begin position="968"/>
        <end position="1059"/>
    </location>
</feature>
<proteinExistence type="inferred from homology"/>
<evidence type="ECO:0000256" key="3">
    <source>
        <dbReference type="ARBA" id="ARBA00022763"/>
    </source>
</evidence>
<dbReference type="GO" id="GO:0005634">
    <property type="term" value="C:nucleus"/>
    <property type="evidence" value="ECO:0007669"/>
    <property type="project" value="TreeGrafter"/>
</dbReference>
<evidence type="ECO:0000256" key="7">
    <source>
        <dbReference type="ARBA" id="ARBA00023125"/>
    </source>
</evidence>
<keyword evidence="6 13" id="KW-0067">ATP-binding</keyword>
<dbReference type="PANTHER" id="PTHR11070:SF2">
    <property type="entry name" value="ATP-DEPENDENT DNA HELICASE SRS2"/>
    <property type="match status" value="1"/>
</dbReference>
<keyword evidence="8" id="KW-0234">DNA repair</keyword>
<evidence type="ECO:0000313" key="17">
    <source>
        <dbReference type="EMBL" id="KTB28877.1"/>
    </source>
</evidence>
<dbReference type="InterPro" id="IPR014017">
    <property type="entry name" value="DNA_helicase_UvrD-like_C"/>
</dbReference>
<keyword evidence="3" id="KW-0227">DNA damage</keyword>
<evidence type="ECO:0000256" key="11">
    <source>
        <dbReference type="ARBA" id="ARBA00034808"/>
    </source>
</evidence>
<feature type="region of interest" description="Disordered" evidence="14">
    <location>
        <begin position="862"/>
        <end position="952"/>
    </location>
</feature>
<organism evidence="17 18">
    <name type="scientific">Moniliophthora roreri</name>
    <name type="common">Frosty pod rot fungus</name>
    <name type="synonym">Monilia roreri</name>
    <dbReference type="NCBI Taxonomy" id="221103"/>
    <lineage>
        <taxon>Eukaryota</taxon>
        <taxon>Fungi</taxon>
        <taxon>Dikarya</taxon>
        <taxon>Basidiomycota</taxon>
        <taxon>Agaricomycotina</taxon>
        <taxon>Agaricomycetes</taxon>
        <taxon>Agaricomycetidae</taxon>
        <taxon>Agaricales</taxon>
        <taxon>Marasmiineae</taxon>
        <taxon>Marasmiaceae</taxon>
        <taxon>Moniliophthora</taxon>
    </lineage>
</organism>
<dbReference type="CDD" id="cd17932">
    <property type="entry name" value="DEXQc_UvrD"/>
    <property type="match status" value="1"/>
</dbReference>
<evidence type="ECO:0000256" key="10">
    <source>
        <dbReference type="ARBA" id="ARBA00034617"/>
    </source>
</evidence>
<feature type="compositionally biased region" description="Polar residues" evidence="14">
    <location>
        <begin position="903"/>
        <end position="915"/>
    </location>
</feature>
<feature type="compositionally biased region" description="Low complexity" evidence="14">
    <location>
        <begin position="867"/>
        <end position="880"/>
    </location>
</feature>
<dbReference type="PROSITE" id="PS51198">
    <property type="entry name" value="UVRD_HELICASE_ATP_BIND"/>
    <property type="match status" value="1"/>
</dbReference>
<keyword evidence="9" id="KW-0413">Isomerase</keyword>
<evidence type="ECO:0000256" key="5">
    <source>
        <dbReference type="ARBA" id="ARBA00022806"/>
    </source>
</evidence>
<dbReference type="InterPro" id="IPR014016">
    <property type="entry name" value="UvrD-like_ATP-bd"/>
</dbReference>
<name>A0A0W0EXR2_MONRR</name>
<evidence type="ECO:0000256" key="8">
    <source>
        <dbReference type="ARBA" id="ARBA00023204"/>
    </source>
</evidence>
<dbReference type="Pfam" id="PF00580">
    <property type="entry name" value="UvrD-helicase"/>
    <property type="match status" value="1"/>
</dbReference>
<feature type="compositionally biased region" description="Polar residues" evidence="14">
    <location>
        <begin position="819"/>
        <end position="834"/>
    </location>
</feature>
<dbReference type="EMBL" id="LATX01002462">
    <property type="protein sequence ID" value="KTB28877.1"/>
    <property type="molecule type" value="Genomic_DNA"/>
</dbReference>
<evidence type="ECO:0000256" key="1">
    <source>
        <dbReference type="ARBA" id="ARBA00009922"/>
    </source>
</evidence>
<dbReference type="AlphaFoldDB" id="A0A0W0EXR2"/>
<dbReference type="Gene3D" id="1.10.486.10">
    <property type="entry name" value="PCRA, domain 4"/>
    <property type="match status" value="1"/>
</dbReference>
<evidence type="ECO:0000259" key="15">
    <source>
        <dbReference type="PROSITE" id="PS51198"/>
    </source>
</evidence>
<evidence type="ECO:0000256" key="9">
    <source>
        <dbReference type="ARBA" id="ARBA00023235"/>
    </source>
</evidence>
<keyword evidence="5 13" id="KW-0347">Helicase</keyword>
<dbReference type="FunFam" id="3.40.50.300:FF:001201">
    <property type="entry name" value="ATP-dependent DNA helicase UvrD2"/>
    <property type="match status" value="1"/>
</dbReference>
<comment type="catalytic activity">
    <reaction evidence="10">
        <text>Couples ATP hydrolysis with the unwinding of duplex DNA by translocating in the 3'-5' direction.</text>
        <dbReference type="EC" id="5.6.2.4"/>
    </reaction>
</comment>
<dbReference type="Gene3D" id="1.10.10.160">
    <property type="match status" value="1"/>
</dbReference>